<keyword evidence="4 6" id="KW-1133">Transmembrane helix</keyword>
<dbReference type="InterPro" id="IPR007267">
    <property type="entry name" value="GtrA_DPMS_TM"/>
</dbReference>
<evidence type="ECO:0000256" key="1">
    <source>
        <dbReference type="ARBA" id="ARBA00004141"/>
    </source>
</evidence>
<comment type="similarity">
    <text evidence="2">Belongs to the GtrA family.</text>
</comment>
<evidence type="ECO:0000256" key="3">
    <source>
        <dbReference type="ARBA" id="ARBA00022692"/>
    </source>
</evidence>
<dbReference type="GO" id="GO:0005886">
    <property type="term" value="C:plasma membrane"/>
    <property type="evidence" value="ECO:0007669"/>
    <property type="project" value="TreeGrafter"/>
</dbReference>
<feature type="transmembrane region" description="Helical" evidence="6">
    <location>
        <begin position="90"/>
        <end position="111"/>
    </location>
</feature>
<gene>
    <name evidence="8" type="ORF">ABEG17_03030</name>
</gene>
<evidence type="ECO:0000256" key="6">
    <source>
        <dbReference type="SAM" id="Phobius"/>
    </source>
</evidence>
<feature type="transmembrane region" description="Helical" evidence="6">
    <location>
        <begin position="117"/>
        <end position="137"/>
    </location>
</feature>
<evidence type="ECO:0000256" key="5">
    <source>
        <dbReference type="ARBA" id="ARBA00023136"/>
    </source>
</evidence>
<keyword evidence="3 6" id="KW-0812">Transmembrane</keyword>
<keyword evidence="5 6" id="KW-0472">Membrane</keyword>
<protein>
    <submittedName>
        <fullName evidence="8">GtrA family protein</fullName>
    </submittedName>
</protein>
<evidence type="ECO:0000259" key="7">
    <source>
        <dbReference type="Pfam" id="PF04138"/>
    </source>
</evidence>
<comment type="subcellular location">
    <subcellularLocation>
        <location evidence="1">Membrane</location>
        <topology evidence="1">Multi-pass membrane protein</topology>
    </subcellularLocation>
</comment>
<evidence type="ECO:0000313" key="8">
    <source>
        <dbReference type="EMBL" id="XBO44319.1"/>
    </source>
</evidence>
<accession>A0AAU7JWR0</accession>
<dbReference type="PANTHER" id="PTHR38459">
    <property type="entry name" value="PROPHAGE BACTOPRENOL-LINKED GLUCOSE TRANSLOCASE HOMOLOG"/>
    <property type="match status" value="1"/>
</dbReference>
<dbReference type="EMBL" id="CP157483">
    <property type="protein sequence ID" value="XBO44319.1"/>
    <property type="molecule type" value="Genomic_DNA"/>
</dbReference>
<dbReference type="PANTHER" id="PTHR38459:SF1">
    <property type="entry name" value="PROPHAGE BACTOPRENOL-LINKED GLUCOSE TRANSLOCASE HOMOLOG"/>
    <property type="match status" value="1"/>
</dbReference>
<dbReference type="InterPro" id="IPR051401">
    <property type="entry name" value="GtrA_CellWall_Glycosyl"/>
</dbReference>
<sequence length="147" mass="15515">MAGTVVILGPPRATLRSLVDRPLVRFLGVGVGSTGLHLGLFAAMVPVLATSQLANVVALVVATVANTAVNRRWTFGVRDASTATRHHLQALLLLVLTWAASAGALWLLHSLATRPPVLVQTVVVGASMAVSTVVRYVGMRTWIFASR</sequence>
<reference evidence="8" key="1">
    <citation type="submission" date="2024-05" db="EMBL/GenBank/DDBJ databases">
        <authorList>
            <person name="Kim S."/>
            <person name="Heo J."/>
            <person name="Choi H."/>
            <person name="Choi Y."/>
            <person name="Kwon S.-W."/>
            <person name="Kim Y."/>
        </authorList>
    </citation>
    <scope>NUCLEOTIDE SEQUENCE</scope>
    <source>
        <strain evidence="8">KACC 23699</strain>
    </source>
</reference>
<feature type="transmembrane region" description="Helical" evidence="6">
    <location>
        <begin position="51"/>
        <end position="69"/>
    </location>
</feature>
<organism evidence="8">
    <name type="scientific">Pedococcus sp. KACC 23699</name>
    <dbReference type="NCBI Taxonomy" id="3149228"/>
    <lineage>
        <taxon>Bacteria</taxon>
        <taxon>Bacillati</taxon>
        <taxon>Actinomycetota</taxon>
        <taxon>Actinomycetes</taxon>
        <taxon>Micrococcales</taxon>
        <taxon>Intrasporangiaceae</taxon>
        <taxon>Pedococcus</taxon>
    </lineage>
</organism>
<proteinExistence type="inferred from homology"/>
<feature type="transmembrane region" description="Helical" evidence="6">
    <location>
        <begin position="23"/>
        <end position="45"/>
    </location>
</feature>
<evidence type="ECO:0000256" key="2">
    <source>
        <dbReference type="ARBA" id="ARBA00009399"/>
    </source>
</evidence>
<dbReference type="AlphaFoldDB" id="A0AAU7JWR0"/>
<dbReference type="Pfam" id="PF04138">
    <property type="entry name" value="GtrA_DPMS_TM"/>
    <property type="match status" value="1"/>
</dbReference>
<dbReference type="RefSeq" id="WP_406831807.1">
    <property type="nucleotide sequence ID" value="NZ_CP157483.1"/>
</dbReference>
<evidence type="ECO:0000256" key="4">
    <source>
        <dbReference type="ARBA" id="ARBA00022989"/>
    </source>
</evidence>
<name>A0AAU7JWR0_9MICO</name>
<dbReference type="GO" id="GO:0000271">
    <property type="term" value="P:polysaccharide biosynthetic process"/>
    <property type="evidence" value="ECO:0007669"/>
    <property type="project" value="InterPro"/>
</dbReference>
<feature type="domain" description="GtrA/DPMS transmembrane" evidence="7">
    <location>
        <begin position="25"/>
        <end position="144"/>
    </location>
</feature>